<dbReference type="InterPro" id="IPR050366">
    <property type="entry name" value="BP-dependent_transpt_permease"/>
</dbReference>
<keyword evidence="6 7" id="KW-0472">Membrane</keyword>
<comment type="caution">
    <text evidence="9">The sequence shown here is derived from an EMBL/GenBank/DDBJ whole genome shotgun (WGS) entry which is preliminary data.</text>
</comment>
<evidence type="ECO:0000313" key="10">
    <source>
        <dbReference type="Proteomes" id="UP000705508"/>
    </source>
</evidence>
<feature type="domain" description="ABC transmembrane type-1" evidence="8">
    <location>
        <begin position="78"/>
        <end position="267"/>
    </location>
</feature>
<accession>A0A939BFH6</accession>
<evidence type="ECO:0000256" key="5">
    <source>
        <dbReference type="ARBA" id="ARBA00022989"/>
    </source>
</evidence>
<evidence type="ECO:0000256" key="1">
    <source>
        <dbReference type="ARBA" id="ARBA00004651"/>
    </source>
</evidence>
<evidence type="ECO:0000256" key="6">
    <source>
        <dbReference type="ARBA" id="ARBA00023136"/>
    </source>
</evidence>
<feature type="transmembrane region" description="Helical" evidence="7">
    <location>
        <begin position="126"/>
        <end position="153"/>
    </location>
</feature>
<dbReference type="PROSITE" id="PS50928">
    <property type="entry name" value="ABC_TM1"/>
    <property type="match status" value="1"/>
</dbReference>
<dbReference type="Gene3D" id="1.10.3720.10">
    <property type="entry name" value="MetI-like"/>
    <property type="match status" value="1"/>
</dbReference>
<dbReference type="InterPro" id="IPR025966">
    <property type="entry name" value="OppC_N"/>
</dbReference>
<evidence type="ECO:0000259" key="8">
    <source>
        <dbReference type="PROSITE" id="PS50928"/>
    </source>
</evidence>
<dbReference type="GO" id="GO:0005886">
    <property type="term" value="C:plasma membrane"/>
    <property type="evidence" value="ECO:0007669"/>
    <property type="project" value="UniProtKB-SubCell"/>
</dbReference>
<dbReference type="Pfam" id="PF12911">
    <property type="entry name" value="OppC_N"/>
    <property type="match status" value="1"/>
</dbReference>
<evidence type="ECO:0000313" key="9">
    <source>
        <dbReference type="EMBL" id="MBM6948292.1"/>
    </source>
</evidence>
<comment type="subcellular location">
    <subcellularLocation>
        <location evidence="1 7">Cell membrane</location>
        <topology evidence="1 7">Multi-pass membrane protein</topology>
    </subcellularLocation>
</comment>
<keyword evidence="3" id="KW-1003">Cell membrane</keyword>
<feature type="transmembrane region" description="Helical" evidence="7">
    <location>
        <begin position="195"/>
        <end position="224"/>
    </location>
</feature>
<evidence type="ECO:0000256" key="2">
    <source>
        <dbReference type="ARBA" id="ARBA00022448"/>
    </source>
</evidence>
<sequence length="280" mass="30422">MKIRKNKTFQKAIHNKSVVIGTIMVLAVILIALLAPFLSPYDLDLMNMENALQPPSGEHLFGTDQYGRDLMTRIFYGARISLIVGFVSVFFSMVIGVLVGLIAGYYGGWIDNLIGRIIDVFLSFPVLLLAIALVAVLGGGTVSVIISLCLVSWTQYARVVRSSVLVIREEEYVLAARTFGASNFRILFKYVIPNALAPIIVVATLGIGTAIVSEATLSFMGLGVQPPTPSWGYALSFGLRYMRTAAHMATIPGLAIMFTVLGFNLLGNGIRDITDPRMVN</sequence>
<dbReference type="CDD" id="cd06261">
    <property type="entry name" value="TM_PBP2"/>
    <property type="match status" value="1"/>
</dbReference>
<dbReference type="EMBL" id="JACJKS010000007">
    <property type="protein sequence ID" value="MBM6948292.1"/>
    <property type="molecule type" value="Genomic_DNA"/>
</dbReference>
<evidence type="ECO:0000256" key="4">
    <source>
        <dbReference type="ARBA" id="ARBA00022692"/>
    </source>
</evidence>
<name>A0A939BFH6_9CLOT</name>
<keyword evidence="5 7" id="KW-1133">Transmembrane helix</keyword>
<dbReference type="InterPro" id="IPR035906">
    <property type="entry name" value="MetI-like_sf"/>
</dbReference>
<organism evidence="9 10">
    <name type="scientific">Mordavella massiliensis</name>
    <dbReference type="NCBI Taxonomy" id="1871024"/>
    <lineage>
        <taxon>Bacteria</taxon>
        <taxon>Bacillati</taxon>
        <taxon>Bacillota</taxon>
        <taxon>Clostridia</taxon>
        <taxon>Eubacteriales</taxon>
        <taxon>Clostridiaceae</taxon>
        <taxon>Mordavella</taxon>
    </lineage>
</organism>
<evidence type="ECO:0000256" key="3">
    <source>
        <dbReference type="ARBA" id="ARBA00022475"/>
    </source>
</evidence>
<keyword evidence="2 7" id="KW-0813">Transport</keyword>
<gene>
    <name evidence="9" type="ORF">H6A20_06425</name>
</gene>
<reference evidence="9" key="1">
    <citation type="submission" date="2020-08" db="EMBL/GenBank/DDBJ databases">
        <authorList>
            <person name="Cejkova D."/>
            <person name="Kubasova T."/>
            <person name="Jahodarova E."/>
            <person name="Rychlik I."/>
        </authorList>
    </citation>
    <scope>NUCLEOTIDE SEQUENCE</scope>
    <source>
        <strain evidence="9">An582</strain>
    </source>
</reference>
<dbReference type="SUPFAM" id="SSF161098">
    <property type="entry name" value="MetI-like"/>
    <property type="match status" value="1"/>
</dbReference>
<dbReference type="Pfam" id="PF00528">
    <property type="entry name" value="BPD_transp_1"/>
    <property type="match status" value="1"/>
</dbReference>
<dbReference type="InterPro" id="IPR000515">
    <property type="entry name" value="MetI-like"/>
</dbReference>
<evidence type="ECO:0000256" key="7">
    <source>
        <dbReference type="RuleBase" id="RU363032"/>
    </source>
</evidence>
<reference evidence="9" key="2">
    <citation type="journal article" date="2021" name="Sci. Rep.">
        <title>The distribution of antibiotic resistance genes in chicken gut microbiota commensals.</title>
        <authorList>
            <person name="Juricova H."/>
            <person name="Matiasovicova J."/>
            <person name="Kubasova T."/>
            <person name="Cejkova D."/>
            <person name="Rychlik I."/>
        </authorList>
    </citation>
    <scope>NUCLEOTIDE SEQUENCE</scope>
    <source>
        <strain evidence="9">An582</strain>
    </source>
</reference>
<dbReference type="Proteomes" id="UP000705508">
    <property type="component" value="Unassembled WGS sequence"/>
</dbReference>
<dbReference type="RefSeq" id="WP_204906315.1">
    <property type="nucleotide sequence ID" value="NZ_JACJKS010000007.1"/>
</dbReference>
<feature type="transmembrane region" description="Helical" evidence="7">
    <location>
        <begin position="80"/>
        <end position="106"/>
    </location>
</feature>
<feature type="transmembrane region" description="Helical" evidence="7">
    <location>
        <begin position="244"/>
        <end position="267"/>
    </location>
</feature>
<keyword evidence="4 7" id="KW-0812">Transmembrane</keyword>
<dbReference type="AlphaFoldDB" id="A0A939BFH6"/>
<dbReference type="PANTHER" id="PTHR43386:SF1">
    <property type="entry name" value="D,D-DIPEPTIDE TRANSPORT SYSTEM PERMEASE PROTEIN DDPC-RELATED"/>
    <property type="match status" value="1"/>
</dbReference>
<dbReference type="GO" id="GO:0055085">
    <property type="term" value="P:transmembrane transport"/>
    <property type="evidence" value="ECO:0007669"/>
    <property type="project" value="InterPro"/>
</dbReference>
<dbReference type="PANTHER" id="PTHR43386">
    <property type="entry name" value="OLIGOPEPTIDE TRANSPORT SYSTEM PERMEASE PROTEIN APPC"/>
    <property type="match status" value="1"/>
</dbReference>
<proteinExistence type="inferred from homology"/>
<comment type="similarity">
    <text evidence="7">Belongs to the binding-protein-dependent transport system permease family.</text>
</comment>
<protein>
    <submittedName>
        <fullName evidence="9">ABC transporter permease</fullName>
    </submittedName>
</protein>
<feature type="transmembrane region" description="Helical" evidence="7">
    <location>
        <begin position="18"/>
        <end position="38"/>
    </location>
</feature>